<protein>
    <submittedName>
        <fullName evidence="1">EAL domain-containing protein</fullName>
    </submittedName>
</protein>
<dbReference type="Gene3D" id="3.30.450.20">
    <property type="entry name" value="PAS domain"/>
    <property type="match status" value="1"/>
</dbReference>
<dbReference type="CDD" id="cd01949">
    <property type="entry name" value="GGDEF"/>
    <property type="match status" value="1"/>
</dbReference>
<dbReference type="InterPro" id="IPR001633">
    <property type="entry name" value="EAL_dom"/>
</dbReference>
<evidence type="ECO:0000313" key="2">
    <source>
        <dbReference type="Proteomes" id="UP000292347"/>
    </source>
</evidence>
<dbReference type="PROSITE" id="PS50112">
    <property type="entry name" value="PAS"/>
    <property type="match status" value="1"/>
</dbReference>
<dbReference type="InterPro" id="IPR000160">
    <property type="entry name" value="GGDEF_dom"/>
</dbReference>
<evidence type="ECO:0000313" key="1">
    <source>
        <dbReference type="EMBL" id="RXZ31631.1"/>
    </source>
</evidence>
<dbReference type="CDD" id="cd01948">
    <property type="entry name" value="EAL"/>
    <property type="match status" value="1"/>
</dbReference>
<dbReference type="PANTHER" id="PTHR44757">
    <property type="entry name" value="DIGUANYLATE CYCLASE DGCP"/>
    <property type="match status" value="1"/>
</dbReference>
<name>A0A4Q2ITA6_9SPHN</name>
<dbReference type="InterPro" id="IPR052155">
    <property type="entry name" value="Biofilm_reg_signaling"/>
</dbReference>
<keyword evidence="2" id="KW-1185">Reference proteome</keyword>
<dbReference type="Gene3D" id="3.20.20.450">
    <property type="entry name" value="EAL domain"/>
    <property type="match status" value="1"/>
</dbReference>
<dbReference type="Pfam" id="PF01590">
    <property type="entry name" value="GAF"/>
    <property type="match status" value="1"/>
</dbReference>
<proteinExistence type="predicted"/>
<dbReference type="Pfam" id="PF00989">
    <property type="entry name" value="PAS"/>
    <property type="match status" value="1"/>
</dbReference>
<accession>A0A4Q2ITA6</accession>
<dbReference type="CDD" id="cd00130">
    <property type="entry name" value="PAS"/>
    <property type="match status" value="1"/>
</dbReference>
<dbReference type="InterPro" id="IPR029016">
    <property type="entry name" value="GAF-like_dom_sf"/>
</dbReference>
<dbReference type="SUPFAM" id="SSF55785">
    <property type="entry name" value="PYP-like sensor domain (PAS domain)"/>
    <property type="match status" value="1"/>
</dbReference>
<dbReference type="PROSITE" id="PS50113">
    <property type="entry name" value="PAC"/>
    <property type="match status" value="1"/>
</dbReference>
<dbReference type="InterPro" id="IPR029787">
    <property type="entry name" value="Nucleotide_cyclase"/>
</dbReference>
<dbReference type="PROSITE" id="PS50883">
    <property type="entry name" value="EAL"/>
    <property type="match status" value="1"/>
</dbReference>
<dbReference type="EMBL" id="SDPT01000002">
    <property type="protein sequence ID" value="RXZ31631.1"/>
    <property type="molecule type" value="Genomic_DNA"/>
</dbReference>
<dbReference type="AlphaFoldDB" id="A0A4Q2ITA6"/>
<dbReference type="PANTHER" id="PTHR44757:SF2">
    <property type="entry name" value="BIOFILM ARCHITECTURE MAINTENANCE PROTEIN MBAA"/>
    <property type="match status" value="1"/>
</dbReference>
<dbReference type="Proteomes" id="UP000292347">
    <property type="component" value="Unassembled WGS sequence"/>
</dbReference>
<dbReference type="Gene3D" id="3.30.450.40">
    <property type="match status" value="1"/>
</dbReference>
<reference evidence="1 2" key="1">
    <citation type="submission" date="2019-01" db="EMBL/GenBank/DDBJ databases">
        <title>Sphingomonas mucosissima sp. nov. and Sphingomonas desiccabilis sp. nov., from biological soil crusts in the Colorado Plateau, USA.</title>
        <authorList>
            <person name="Zhu D."/>
        </authorList>
    </citation>
    <scope>NUCLEOTIDE SEQUENCE [LARGE SCALE GENOMIC DNA]</scope>
    <source>
        <strain evidence="1 2">CP1D</strain>
    </source>
</reference>
<dbReference type="Pfam" id="PF00990">
    <property type="entry name" value="GGDEF"/>
    <property type="match status" value="1"/>
</dbReference>
<dbReference type="GO" id="GO:0006355">
    <property type="term" value="P:regulation of DNA-templated transcription"/>
    <property type="evidence" value="ECO:0007669"/>
    <property type="project" value="InterPro"/>
</dbReference>
<comment type="caution">
    <text evidence="1">The sequence shown here is derived from an EMBL/GenBank/DDBJ whole genome shotgun (WGS) entry which is preliminary data.</text>
</comment>
<dbReference type="InterPro" id="IPR043128">
    <property type="entry name" value="Rev_trsase/Diguanyl_cyclase"/>
</dbReference>
<dbReference type="Gene3D" id="3.30.70.270">
    <property type="match status" value="1"/>
</dbReference>
<dbReference type="InterPro" id="IPR035965">
    <property type="entry name" value="PAS-like_dom_sf"/>
</dbReference>
<dbReference type="SMART" id="SM00065">
    <property type="entry name" value="GAF"/>
    <property type="match status" value="1"/>
</dbReference>
<dbReference type="RefSeq" id="WP_129341870.1">
    <property type="nucleotide sequence ID" value="NZ_JACIDD010000002.1"/>
</dbReference>
<dbReference type="InterPro" id="IPR013767">
    <property type="entry name" value="PAS_fold"/>
</dbReference>
<dbReference type="NCBIfam" id="TIGR00229">
    <property type="entry name" value="sensory_box"/>
    <property type="match status" value="1"/>
</dbReference>
<dbReference type="SUPFAM" id="SSF55781">
    <property type="entry name" value="GAF domain-like"/>
    <property type="match status" value="1"/>
</dbReference>
<organism evidence="1 2">
    <name type="scientific">Sphingomonas desiccabilis</name>
    <dbReference type="NCBI Taxonomy" id="429134"/>
    <lineage>
        <taxon>Bacteria</taxon>
        <taxon>Pseudomonadati</taxon>
        <taxon>Pseudomonadota</taxon>
        <taxon>Alphaproteobacteria</taxon>
        <taxon>Sphingomonadales</taxon>
        <taxon>Sphingomonadaceae</taxon>
        <taxon>Sphingomonas</taxon>
    </lineage>
</organism>
<dbReference type="Pfam" id="PF00563">
    <property type="entry name" value="EAL"/>
    <property type="match status" value="1"/>
</dbReference>
<dbReference type="InterPro" id="IPR003018">
    <property type="entry name" value="GAF"/>
</dbReference>
<dbReference type="InterPro" id="IPR035919">
    <property type="entry name" value="EAL_sf"/>
</dbReference>
<dbReference type="InterPro" id="IPR000014">
    <property type="entry name" value="PAS"/>
</dbReference>
<dbReference type="SMART" id="SM00267">
    <property type="entry name" value="GGDEF"/>
    <property type="match status" value="1"/>
</dbReference>
<dbReference type="SUPFAM" id="SSF55073">
    <property type="entry name" value="Nucleotide cyclase"/>
    <property type="match status" value="1"/>
</dbReference>
<dbReference type="SUPFAM" id="SSF141868">
    <property type="entry name" value="EAL domain-like"/>
    <property type="match status" value="1"/>
</dbReference>
<dbReference type="OrthoDB" id="9790882at2"/>
<gene>
    <name evidence="1" type="ORF">EO081_10375</name>
</gene>
<sequence>MRLPPLLWNEEERLAALAEYDALGPDVDLGLDEITQLASRIFGTASAAVSFVADDRQVFHAAIGTDISTTPREISFCAHALAEEAELVVLDASSDPRFGDNPLVTGTPFIRFYAGAPLRTRDGYSIGTLCLIDPHPRSRFTEADRANLLALAAIVMNRLEVRRLEIARTIGQSRFRNIAATSPDAIVVADHHGRISFWNAGAQSMFGFTAEEAEGRAIDIIVPPKARGMHDGGLMRAAHGGTTKLIGRKVELVALHKDGREFPIELSLSMWSEGPHAAFGSIMRDLTERRAAEDRLFRMAHFDPLTELPNRAALLDRTSALVARAEPFALLMLDLDQFKDVNDTLGHSAGDAVLKTIAARLLGCVGALDTVSRLGGDEFAILLPGEDPRARATAVADCLTRTVAAPIPLEGQDVHVSASVGIAVFPGDGADAEELLSGADLAMYQAKSEGRHCQRFYAPALRSAAIHRRAFEGELRDALDQGQFRLFYQPQVRLADGALLGTEALLRWAHPERGLLAPDAFLPALESGSLAHDVGLWVLEAACRQAARWRSAAPSFVVGINLFSAQFRDGTLAERVRAALDRHALPPSALELEVTENIILREDETMLAPLRTLRAQGVGVALDDFGTGYASLSVLKRYPISRIKIDRGFIRDLVEDKTDAAVVTAMAFLGTMLGIEVIAEGVETEAQRALLAQCGCTIAQGYLYGRPMPVEAFDALLPPPATRAA</sequence>
<dbReference type="SMART" id="SM00091">
    <property type="entry name" value="PAS"/>
    <property type="match status" value="1"/>
</dbReference>
<dbReference type="NCBIfam" id="TIGR00254">
    <property type="entry name" value="GGDEF"/>
    <property type="match status" value="1"/>
</dbReference>
<dbReference type="SMART" id="SM00052">
    <property type="entry name" value="EAL"/>
    <property type="match status" value="1"/>
</dbReference>
<dbReference type="PROSITE" id="PS50887">
    <property type="entry name" value="GGDEF"/>
    <property type="match status" value="1"/>
</dbReference>
<dbReference type="InterPro" id="IPR000700">
    <property type="entry name" value="PAS-assoc_C"/>
</dbReference>